<dbReference type="SUPFAM" id="SSF53756">
    <property type="entry name" value="UDP-Glycosyltransferase/glycogen phosphorylase"/>
    <property type="match status" value="1"/>
</dbReference>
<dbReference type="InterPro" id="IPR051199">
    <property type="entry name" value="LPS_LOS_Heptosyltrfase"/>
</dbReference>
<dbReference type="GO" id="GO:0009244">
    <property type="term" value="P:lipopolysaccharide core region biosynthetic process"/>
    <property type="evidence" value="ECO:0007669"/>
    <property type="project" value="TreeGrafter"/>
</dbReference>
<reference evidence="3" key="1">
    <citation type="journal article" date="2020" name="mSystems">
        <title>Genome- and Community-Level Interaction Insights into Carbon Utilization and Element Cycling Functions of Hydrothermarchaeota in Hydrothermal Sediment.</title>
        <authorList>
            <person name="Zhou Z."/>
            <person name="Liu Y."/>
            <person name="Xu W."/>
            <person name="Pan J."/>
            <person name="Luo Z.H."/>
            <person name="Li M."/>
        </authorList>
    </citation>
    <scope>NUCLEOTIDE SEQUENCE [LARGE SCALE GENOMIC DNA]</scope>
    <source>
        <strain evidence="3">SpSt-479</strain>
    </source>
</reference>
<dbReference type="InterPro" id="IPR002201">
    <property type="entry name" value="Glyco_trans_9"/>
</dbReference>
<comment type="caution">
    <text evidence="3">The sequence shown here is derived from an EMBL/GenBank/DDBJ whole genome shotgun (WGS) entry which is preliminary data.</text>
</comment>
<organism evidence="3">
    <name type="scientific">Ignavibacterium album</name>
    <dbReference type="NCBI Taxonomy" id="591197"/>
    <lineage>
        <taxon>Bacteria</taxon>
        <taxon>Pseudomonadati</taxon>
        <taxon>Ignavibacteriota</taxon>
        <taxon>Ignavibacteria</taxon>
        <taxon>Ignavibacteriales</taxon>
        <taxon>Ignavibacteriaceae</taxon>
        <taxon>Ignavibacterium</taxon>
    </lineage>
</organism>
<dbReference type="AlphaFoldDB" id="A0A7V2ZJJ5"/>
<dbReference type="GO" id="GO:0008713">
    <property type="term" value="F:ADP-heptose-lipopolysaccharide heptosyltransferase activity"/>
    <property type="evidence" value="ECO:0007669"/>
    <property type="project" value="TreeGrafter"/>
</dbReference>
<keyword evidence="2 3" id="KW-0808">Transferase</keyword>
<dbReference type="Gene3D" id="3.40.50.2000">
    <property type="entry name" value="Glycogen Phosphorylase B"/>
    <property type="match status" value="2"/>
</dbReference>
<dbReference type="GO" id="GO:0005829">
    <property type="term" value="C:cytosol"/>
    <property type="evidence" value="ECO:0007669"/>
    <property type="project" value="TreeGrafter"/>
</dbReference>
<dbReference type="PANTHER" id="PTHR30160:SF1">
    <property type="entry name" value="LIPOPOLYSACCHARIDE 1,2-N-ACETYLGLUCOSAMINETRANSFERASE-RELATED"/>
    <property type="match status" value="1"/>
</dbReference>
<dbReference type="Pfam" id="PF01075">
    <property type="entry name" value="Glyco_transf_9"/>
    <property type="match status" value="1"/>
</dbReference>
<evidence type="ECO:0000256" key="1">
    <source>
        <dbReference type="ARBA" id="ARBA00022676"/>
    </source>
</evidence>
<name>A0A7V2ZJJ5_9BACT</name>
<sequence>MILKTDCIHFPGDRPCFANKQFGITCDKCDYYKPIDKKILIIKFDAIGDVLRTTCILSSLKRQFQESHITWLTKSNASDIFIGNQYVDEVLATENSNSLPRLLSQNFDLLLHPDASPISASYAKIIPAKEKRGFTLDDKGKVVPINDEAIEWLEMGAFDQFKKNNRKAYQEIIHNLLKLEYRKDEIIVNLTDAEKKFRDNFYQINSLNRFRIIVGINTGGSRRWKYKKWRIDGFKELIKKLETFPDVGIMIFGGETEAELMSELKSSSDKIIDTGNKNSLREFFALIDIADIIITGDTLALHIATALKKKVICLFGPTSSSEIEDYGRVIKIIPEMDCLVCYKQDCDFVPNCMEMITTDMIMKKLLPLIIS</sequence>
<gene>
    <name evidence="3" type="ORF">ENS31_06380</name>
</gene>
<evidence type="ECO:0000313" key="3">
    <source>
        <dbReference type="EMBL" id="HFI91147.1"/>
    </source>
</evidence>
<keyword evidence="1" id="KW-0328">Glycosyltransferase</keyword>
<dbReference type="EMBL" id="DSUJ01000008">
    <property type="protein sequence ID" value="HFI91147.1"/>
    <property type="molecule type" value="Genomic_DNA"/>
</dbReference>
<dbReference type="CDD" id="cd03789">
    <property type="entry name" value="GT9_LPS_heptosyltransferase"/>
    <property type="match status" value="1"/>
</dbReference>
<accession>A0A7V2ZJJ5</accession>
<dbReference type="PANTHER" id="PTHR30160">
    <property type="entry name" value="TETRAACYLDISACCHARIDE 4'-KINASE-RELATED"/>
    <property type="match status" value="1"/>
</dbReference>
<proteinExistence type="predicted"/>
<evidence type="ECO:0000256" key="2">
    <source>
        <dbReference type="ARBA" id="ARBA00022679"/>
    </source>
</evidence>
<protein>
    <submittedName>
        <fullName evidence="3">Lipopolysaccharide heptosyltransferase family protein</fullName>
    </submittedName>
</protein>